<name>A0A7L4ZR14_9FLAO</name>
<organism evidence="2 3">
    <name type="scientific">Kordia antarctica</name>
    <dbReference type="NCBI Taxonomy" id="1218801"/>
    <lineage>
        <taxon>Bacteria</taxon>
        <taxon>Pseudomonadati</taxon>
        <taxon>Bacteroidota</taxon>
        <taxon>Flavobacteriia</taxon>
        <taxon>Flavobacteriales</taxon>
        <taxon>Flavobacteriaceae</taxon>
        <taxon>Kordia</taxon>
    </lineage>
</organism>
<protein>
    <submittedName>
        <fullName evidence="2">Uncharacterized protein</fullName>
    </submittedName>
</protein>
<sequence>MKKKKLITKLSLGKNQISDLSKINGGNVPPDDDTDGDGGGSGGGSGSYSNNCSGQTCGYCITANHPASDPIHCRTCGGNC</sequence>
<evidence type="ECO:0000313" key="3">
    <source>
        <dbReference type="Proteomes" id="UP000464657"/>
    </source>
</evidence>
<gene>
    <name evidence="2" type="ORF">IMCC3317_37050</name>
</gene>
<dbReference type="EMBL" id="CP019288">
    <property type="protein sequence ID" value="QHI38314.1"/>
    <property type="molecule type" value="Genomic_DNA"/>
</dbReference>
<feature type="region of interest" description="Disordered" evidence="1">
    <location>
        <begin position="18"/>
        <end position="45"/>
    </location>
</feature>
<dbReference type="KEGG" id="kan:IMCC3317_37050"/>
<dbReference type="Proteomes" id="UP000464657">
    <property type="component" value="Chromosome"/>
</dbReference>
<evidence type="ECO:0000256" key="1">
    <source>
        <dbReference type="SAM" id="MobiDB-lite"/>
    </source>
</evidence>
<reference evidence="2 3" key="1">
    <citation type="journal article" date="2013" name="Int. J. Syst. Evol. Microbiol.">
        <title>Kordia antarctica sp. nov., isolated from Antarctic seawater.</title>
        <authorList>
            <person name="Baek K."/>
            <person name="Choi A."/>
            <person name="Kang I."/>
            <person name="Lee K."/>
            <person name="Cho J.C."/>
        </authorList>
    </citation>
    <scope>NUCLEOTIDE SEQUENCE [LARGE SCALE GENOMIC DNA]</scope>
    <source>
        <strain evidence="2 3">IMCC3317</strain>
    </source>
</reference>
<evidence type="ECO:0000313" key="2">
    <source>
        <dbReference type="EMBL" id="QHI38314.1"/>
    </source>
</evidence>
<dbReference type="RefSeq" id="WP_160130868.1">
    <property type="nucleotide sequence ID" value="NZ_CP019288.1"/>
</dbReference>
<accession>A0A7L4ZR14</accession>
<proteinExistence type="predicted"/>
<keyword evidence="3" id="KW-1185">Reference proteome</keyword>
<dbReference type="AlphaFoldDB" id="A0A7L4ZR14"/>